<accession>A0A0C3AE47</accession>
<dbReference type="AlphaFoldDB" id="A0A0C3AE47"/>
<dbReference type="SUPFAM" id="SSF48371">
    <property type="entry name" value="ARM repeat"/>
    <property type="match status" value="1"/>
</dbReference>
<evidence type="ECO:0000313" key="1">
    <source>
        <dbReference type="EMBL" id="KIM22930.1"/>
    </source>
</evidence>
<dbReference type="HOGENOM" id="CLU_1248005_0_0_1"/>
<evidence type="ECO:0008006" key="3">
    <source>
        <dbReference type="Google" id="ProtNLM"/>
    </source>
</evidence>
<dbReference type="OrthoDB" id="10636292at2759"/>
<keyword evidence="2" id="KW-1185">Reference proteome</keyword>
<feature type="non-terminal residue" evidence="1">
    <location>
        <position position="1"/>
    </location>
</feature>
<dbReference type="Gene3D" id="1.25.10.10">
    <property type="entry name" value="Leucine-rich Repeat Variant"/>
    <property type="match status" value="1"/>
</dbReference>
<evidence type="ECO:0000313" key="2">
    <source>
        <dbReference type="Proteomes" id="UP000054097"/>
    </source>
</evidence>
<name>A0A0C3AE47_SERVB</name>
<dbReference type="EMBL" id="KN824345">
    <property type="protein sequence ID" value="KIM22930.1"/>
    <property type="molecule type" value="Genomic_DNA"/>
</dbReference>
<proteinExistence type="predicted"/>
<gene>
    <name evidence="1" type="ORF">M408DRAFT_28284</name>
</gene>
<protein>
    <recommendedName>
        <fullName evidence="3">Condensin complex subunit 1 C-terminal domain-containing protein</fullName>
    </recommendedName>
</protein>
<reference evidence="1 2" key="1">
    <citation type="submission" date="2014-04" db="EMBL/GenBank/DDBJ databases">
        <authorList>
            <consortium name="DOE Joint Genome Institute"/>
            <person name="Kuo A."/>
            <person name="Zuccaro A."/>
            <person name="Kohler A."/>
            <person name="Nagy L.G."/>
            <person name="Floudas D."/>
            <person name="Copeland A."/>
            <person name="Barry K.W."/>
            <person name="Cichocki N."/>
            <person name="Veneault-Fourrey C."/>
            <person name="LaButti K."/>
            <person name="Lindquist E.A."/>
            <person name="Lipzen A."/>
            <person name="Lundell T."/>
            <person name="Morin E."/>
            <person name="Murat C."/>
            <person name="Sun H."/>
            <person name="Tunlid A."/>
            <person name="Henrissat B."/>
            <person name="Grigoriev I.V."/>
            <person name="Hibbett D.S."/>
            <person name="Martin F."/>
            <person name="Nordberg H.P."/>
            <person name="Cantor M.N."/>
            <person name="Hua S.X."/>
        </authorList>
    </citation>
    <scope>NUCLEOTIDE SEQUENCE [LARGE SCALE GENOMIC DNA]</scope>
    <source>
        <strain evidence="1 2">MAFF 305830</strain>
    </source>
</reference>
<dbReference type="InterPro" id="IPR016024">
    <property type="entry name" value="ARM-type_fold"/>
</dbReference>
<organism evidence="1 2">
    <name type="scientific">Serendipita vermifera MAFF 305830</name>
    <dbReference type="NCBI Taxonomy" id="933852"/>
    <lineage>
        <taxon>Eukaryota</taxon>
        <taxon>Fungi</taxon>
        <taxon>Dikarya</taxon>
        <taxon>Basidiomycota</taxon>
        <taxon>Agaricomycotina</taxon>
        <taxon>Agaricomycetes</taxon>
        <taxon>Sebacinales</taxon>
        <taxon>Serendipitaceae</taxon>
        <taxon>Serendipita</taxon>
    </lineage>
</organism>
<dbReference type="Proteomes" id="UP000054097">
    <property type="component" value="Unassembled WGS sequence"/>
</dbReference>
<dbReference type="InterPro" id="IPR011989">
    <property type="entry name" value="ARM-like"/>
</dbReference>
<reference evidence="2" key="2">
    <citation type="submission" date="2015-01" db="EMBL/GenBank/DDBJ databases">
        <title>Evolutionary Origins and Diversification of the Mycorrhizal Mutualists.</title>
        <authorList>
            <consortium name="DOE Joint Genome Institute"/>
            <consortium name="Mycorrhizal Genomics Consortium"/>
            <person name="Kohler A."/>
            <person name="Kuo A."/>
            <person name="Nagy L.G."/>
            <person name="Floudas D."/>
            <person name="Copeland A."/>
            <person name="Barry K.W."/>
            <person name="Cichocki N."/>
            <person name="Veneault-Fourrey C."/>
            <person name="LaButti K."/>
            <person name="Lindquist E.A."/>
            <person name="Lipzen A."/>
            <person name="Lundell T."/>
            <person name="Morin E."/>
            <person name="Murat C."/>
            <person name="Riley R."/>
            <person name="Ohm R."/>
            <person name="Sun H."/>
            <person name="Tunlid A."/>
            <person name="Henrissat B."/>
            <person name="Grigoriev I.V."/>
            <person name="Hibbett D.S."/>
            <person name="Martin F."/>
        </authorList>
    </citation>
    <scope>NUCLEOTIDE SEQUENCE [LARGE SCALE GENOMIC DNA]</scope>
    <source>
        <strain evidence="2">MAFF 305830</strain>
    </source>
</reference>
<sequence>NREVRRAVAAAVSELGKYAELREAIRAAIPQLVELLKHGNSDVRATGAAAISELGRSDFMRSSVACQLLQASDVFRHNDPTIRTTTVNPFISLIAYPDAHDMLLNSQLQSNLTGLLMDDLIQAPGETSALFSQLVILGYDHIAALPVIFHAYANLHDSNQSLQARGASILLAMATHASLRNMIYQVLVVHAMFRLFSPETNSEEINAVIDKMARFGILKLTE</sequence>